<dbReference type="Proteomes" id="UP000199226">
    <property type="component" value="Unassembled WGS sequence"/>
</dbReference>
<dbReference type="AlphaFoldDB" id="A0A1G9NIW5"/>
<keyword evidence="1" id="KW-1133">Transmembrane helix</keyword>
<organism evidence="2 3">
    <name type="scientific">Daejeonella rubra</name>
    <dbReference type="NCBI Taxonomy" id="990371"/>
    <lineage>
        <taxon>Bacteria</taxon>
        <taxon>Pseudomonadati</taxon>
        <taxon>Bacteroidota</taxon>
        <taxon>Sphingobacteriia</taxon>
        <taxon>Sphingobacteriales</taxon>
        <taxon>Sphingobacteriaceae</taxon>
        <taxon>Daejeonella</taxon>
    </lineage>
</organism>
<evidence type="ECO:0000313" key="2">
    <source>
        <dbReference type="EMBL" id="SDL86546.1"/>
    </source>
</evidence>
<keyword evidence="1" id="KW-0812">Transmembrane</keyword>
<reference evidence="3" key="1">
    <citation type="submission" date="2016-10" db="EMBL/GenBank/DDBJ databases">
        <authorList>
            <person name="Varghese N."/>
            <person name="Submissions S."/>
        </authorList>
    </citation>
    <scope>NUCLEOTIDE SEQUENCE [LARGE SCALE GENOMIC DNA]</scope>
    <source>
        <strain evidence="3">DSM 24536</strain>
    </source>
</reference>
<evidence type="ECO:0000256" key="1">
    <source>
        <dbReference type="SAM" id="Phobius"/>
    </source>
</evidence>
<keyword evidence="3" id="KW-1185">Reference proteome</keyword>
<dbReference type="EMBL" id="FNHH01000003">
    <property type="protein sequence ID" value="SDL86546.1"/>
    <property type="molecule type" value="Genomic_DNA"/>
</dbReference>
<keyword evidence="1" id="KW-0472">Membrane</keyword>
<name>A0A1G9NIW5_9SPHI</name>
<evidence type="ECO:0000313" key="3">
    <source>
        <dbReference type="Proteomes" id="UP000199226"/>
    </source>
</evidence>
<proteinExistence type="predicted"/>
<protein>
    <submittedName>
        <fullName evidence="2">Uncharacterized protein</fullName>
    </submittedName>
</protein>
<gene>
    <name evidence="2" type="ORF">SAMN05421813_10358</name>
</gene>
<sequence length="236" mass="26877">MTSCEKSIFLKTPDLMKHILFLFLISTDWLTGFAQVMVFDPRHFAIVNENGAARLAAENTHNNYLTTINNRLDDINLNISSVVMVQTLIHNSLTQVNQALKSGLTVMQIGQISDEIIKESSNMIAIARTDPVLLLFAEDVARQMKSRGVNLVSEVSGFILKEGDNVLMDFEKRDALLRKVILELRVMRALCYSMSRSMYWAKVNGVLKTANPYRDFINQDTRLVNDILFKYNLLKK</sequence>
<dbReference type="STRING" id="990371.SAMN05421813_10358"/>
<accession>A0A1G9NIW5</accession>
<feature type="transmembrane region" description="Helical" evidence="1">
    <location>
        <begin position="20"/>
        <end position="39"/>
    </location>
</feature>